<keyword evidence="7 8" id="KW-0539">Nucleus</keyword>
<dbReference type="SUPFAM" id="SSF82771">
    <property type="entry name" value="GIY-YIG endonuclease"/>
    <property type="match status" value="1"/>
</dbReference>
<feature type="region of interest" description="Disordered" evidence="9">
    <location>
        <begin position="1"/>
        <end position="20"/>
    </location>
</feature>
<dbReference type="InterPro" id="IPR035901">
    <property type="entry name" value="GIY-YIG_endonuc_sf"/>
</dbReference>
<feature type="compositionally biased region" description="Low complexity" evidence="9">
    <location>
        <begin position="442"/>
        <end position="454"/>
    </location>
</feature>
<accession>A0A5B0LKL7</accession>
<evidence type="ECO:0000256" key="8">
    <source>
        <dbReference type="HAMAP-Rule" id="MF_03100"/>
    </source>
</evidence>
<dbReference type="GO" id="GO:0008821">
    <property type="term" value="F:crossover junction DNA endonuclease activity"/>
    <property type="evidence" value="ECO:0007669"/>
    <property type="project" value="TreeGrafter"/>
</dbReference>
<name>A0A5B0LKL7_PUCGR</name>
<dbReference type="Pfam" id="PF01541">
    <property type="entry name" value="GIY-YIG"/>
    <property type="match status" value="1"/>
</dbReference>
<feature type="region of interest" description="Disordered" evidence="9">
    <location>
        <begin position="387"/>
        <end position="496"/>
    </location>
</feature>
<comment type="subunit">
    <text evidence="8">Forms a heterodimer with SLX4.</text>
</comment>
<evidence type="ECO:0000313" key="11">
    <source>
        <dbReference type="EMBL" id="KAA1064014.1"/>
    </source>
</evidence>
<evidence type="ECO:0000256" key="3">
    <source>
        <dbReference type="ARBA" id="ARBA00022763"/>
    </source>
</evidence>
<comment type="subcellular location">
    <subcellularLocation>
        <location evidence="8">Nucleus</location>
    </subcellularLocation>
</comment>
<dbReference type="EMBL" id="VDEP01000517">
    <property type="protein sequence ID" value="KAA1064014.1"/>
    <property type="molecule type" value="Genomic_DNA"/>
</dbReference>
<keyword evidence="6 8" id="KW-0234">DNA repair</keyword>
<keyword evidence="3 8" id="KW-0227">DNA damage</keyword>
<proteinExistence type="inferred from homology"/>
<dbReference type="GO" id="GO:0033557">
    <property type="term" value="C:Slx1-Slx4 complex"/>
    <property type="evidence" value="ECO:0007669"/>
    <property type="project" value="UniProtKB-UniRule"/>
</dbReference>
<dbReference type="InterPro" id="IPR048749">
    <property type="entry name" value="SLX1_C"/>
</dbReference>
<dbReference type="PANTHER" id="PTHR20208:SF10">
    <property type="entry name" value="STRUCTURE-SPECIFIC ENDONUCLEASE SUBUNIT SLX1"/>
    <property type="match status" value="1"/>
</dbReference>
<dbReference type="Pfam" id="PF21202">
    <property type="entry name" value="SLX1_C"/>
    <property type="match status" value="1"/>
</dbReference>
<dbReference type="PROSITE" id="PS50164">
    <property type="entry name" value="GIY_YIG"/>
    <property type="match status" value="1"/>
</dbReference>
<keyword evidence="5 8" id="KW-0233">DNA recombination</keyword>
<feature type="compositionally biased region" description="Polar residues" evidence="9">
    <location>
        <begin position="393"/>
        <end position="405"/>
    </location>
</feature>
<evidence type="ECO:0000256" key="5">
    <source>
        <dbReference type="ARBA" id="ARBA00023172"/>
    </source>
</evidence>
<dbReference type="CDD" id="cd10455">
    <property type="entry name" value="GIY-YIG_SLX1"/>
    <property type="match status" value="1"/>
</dbReference>
<gene>
    <name evidence="11" type="primary">SLX1_1</name>
    <name evidence="11" type="ORF">PGTUg99_007879</name>
</gene>
<dbReference type="InterPro" id="IPR050381">
    <property type="entry name" value="SLX1_endonuclease"/>
</dbReference>
<dbReference type="InterPro" id="IPR027520">
    <property type="entry name" value="Slx1"/>
</dbReference>
<evidence type="ECO:0000256" key="1">
    <source>
        <dbReference type="ARBA" id="ARBA00022722"/>
    </source>
</evidence>
<dbReference type="Gene3D" id="3.40.1440.10">
    <property type="entry name" value="GIY-YIG endonuclease"/>
    <property type="match status" value="1"/>
</dbReference>
<keyword evidence="4 8" id="KW-0378">Hydrolase</keyword>
<keyword evidence="2 8" id="KW-0255">Endonuclease</keyword>
<evidence type="ECO:0000259" key="10">
    <source>
        <dbReference type="PROSITE" id="PS50164"/>
    </source>
</evidence>
<dbReference type="HAMAP" id="MF_03100">
    <property type="entry name" value="Endonuc_su_Slx1"/>
    <property type="match status" value="1"/>
</dbReference>
<dbReference type="InterPro" id="IPR000305">
    <property type="entry name" value="GIY-YIG_endonuc"/>
</dbReference>
<keyword evidence="1 8" id="KW-0540">Nuclease</keyword>
<dbReference type="Gene3D" id="3.30.40.10">
    <property type="entry name" value="Zinc/RING finger domain, C3HC4 (zinc finger)"/>
    <property type="match status" value="1"/>
</dbReference>
<evidence type="ECO:0000256" key="6">
    <source>
        <dbReference type="ARBA" id="ARBA00023204"/>
    </source>
</evidence>
<comment type="caution">
    <text evidence="8">Lacks conserved residue(s) required for the propagation of feature annotation.</text>
</comment>
<comment type="similarity">
    <text evidence="8">Belongs to the SLX1 family.</text>
</comment>
<evidence type="ECO:0000256" key="2">
    <source>
        <dbReference type="ARBA" id="ARBA00022759"/>
    </source>
</evidence>
<evidence type="ECO:0000313" key="12">
    <source>
        <dbReference type="Proteomes" id="UP000325313"/>
    </source>
</evidence>
<comment type="cofactor">
    <cofactor evidence="8">
        <name>a divalent metal cation</name>
        <dbReference type="ChEBI" id="CHEBI:60240"/>
    </cofactor>
</comment>
<comment type="caution">
    <text evidence="11">The sequence shown here is derived from an EMBL/GenBank/DDBJ whole genome shotgun (WGS) entry which is preliminary data.</text>
</comment>
<dbReference type="FunFam" id="3.40.1440.10:FF:000006">
    <property type="entry name" value="Structure-specific endonuclease subunit SLX1"/>
    <property type="match status" value="1"/>
</dbReference>
<reference evidence="11 12" key="1">
    <citation type="submission" date="2019-05" db="EMBL/GenBank/DDBJ databases">
        <title>Emergence of the Ug99 lineage of the wheat stem rust pathogen through somatic hybridization.</title>
        <authorList>
            <person name="Li F."/>
            <person name="Upadhyaya N.M."/>
            <person name="Sperschneider J."/>
            <person name="Matny O."/>
            <person name="Nguyen-Phuc H."/>
            <person name="Mago R."/>
            <person name="Raley C."/>
            <person name="Miller M.E."/>
            <person name="Silverstein K.A.T."/>
            <person name="Henningsen E."/>
            <person name="Hirsch C.D."/>
            <person name="Visser B."/>
            <person name="Pretorius Z.A."/>
            <person name="Steffenson B.J."/>
            <person name="Schwessinger B."/>
            <person name="Dodds P.N."/>
            <person name="Figueroa M."/>
        </authorList>
    </citation>
    <scope>NUCLEOTIDE SEQUENCE [LARGE SCALE GENOMIC DNA]</scope>
    <source>
        <strain evidence="11 12">Ug99</strain>
    </source>
</reference>
<dbReference type="GO" id="GO:0000724">
    <property type="term" value="P:double-strand break repair via homologous recombination"/>
    <property type="evidence" value="ECO:0007669"/>
    <property type="project" value="TreeGrafter"/>
</dbReference>
<organism evidence="11 12">
    <name type="scientific">Puccinia graminis f. sp. tritici</name>
    <dbReference type="NCBI Taxonomy" id="56615"/>
    <lineage>
        <taxon>Eukaryota</taxon>
        <taxon>Fungi</taxon>
        <taxon>Dikarya</taxon>
        <taxon>Basidiomycota</taxon>
        <taxon>Pucciniomycotina</taxon>
        <taxon>Pucciniomycetes</taxon>
        <taxon>Pucciniales</taxon>
        <taxon>Pucciniaceae</taxon>
        <taxon>Puccinia</taxon>
    </lineage>
</organism>
<feature type="domain" description="GIY-YIG" evidence="10">
    <location>
        <begin position="29"/>
        <end position="112"/>
    </location>
</feature>
<dbReference type="PANTHER" id="PTHR20208">
    <property type="entry name" value="STRUCTURE-SPECIFIC ENDONUCLEASE SUBUNIT SLX1"/>
    <property type="match status" value="1"/>
</dbReference>
<protein>
    <submittedName>
        <fullName evidence="11">Slx4p interacting protein</fullName>
    </submittedName>
</protein>
<comment type="function">
    <text evidence="8">Catalytic subunit of the SLX1-SLX4 structure-specific endonuclease that resolves DNA secondary structures generated during DNA repair and recombination. Has endonuclease activity towards branched DNA substrates, introducing single-strand cuts in duplex DNA close to junctions with ss-DNA.</text>
</comment>
<evidence type="ECO:0000256" key="7">
    <source>
        <dbReference type="ARBA" id="ARBA00023242"/>
    </source>
</evidence>
<evidence type="ECO:0000256" key="4">
    <source>
        <dbReference type="ARBA" id="ARBA00022801"/>
    </source>
</evidence>
<evidence type="ECO:0000256" key="9">
    <source>
        <dbReference type="SAM" id="MobiDB-lite"/>
    </source>
</evidence>
<dbReference type="Proteomes" id="UP000325313">
    <property type="component" value="Unassembled WGS sequence"/>
</dbReference>
<dbReference type="InterPro" id="IPR013083">
    <property type="entry name" value="Znf_RING/FYVE/PHD"/>
</dbReference>
<dbReference type="AlphaFoldDB" id="A0A5B0LKL7"/>
<dbReference type="GO" id="GO:0017108">
    <property type="term" value="F:5'-flap endonuclease activity"/>
    <property type="evidence" value="ECO:0007669"/>
    <property type="project" value="InterPro"/>
</dbReference>
<feature type="compositionally biased region" description="Basic residues" evidence="9">
    <location>
        <begin position="459"/>
        <end position="470"/>
    </location>
</feature>
<sequence length="496" mass="55972">MSSTQPNPSGTKKRTTTSTLHPGLHQYPAFYACYLLRSYYKGKRNERTYVGSTPNPPRRIRQHNGELKGGAVRTKYYRPWEMELICYGFPSKLVALQFEWAWNTPYKSRHLQAVKPTKEDSKQTELDSTGAIAGKAPTATQTKKPMFPRSTGNRVEVKLKVLRKMMTTLPWSQYPLKVLFFDESAYRLWLEQAKPPKSVSKQTSTSSDTLGVSVHPIEVTFRPEGVDGMRKDRHAIPSSPDDQRKPIEVHDEEAVLEDYEKIELIKKRCNGDLKCSLCDQSIDVEDHLSYVNCRSPDCFMSAHLLCLSKHLLDAPTIDSLPSLTIGDEPQPSLPRVLPDRGRCPACSVDFRWGELVKGCYRRMPKNHTKAQISDADDEEEADLVFPYAEGDNQDPNLNDYGNTSVTEDEVDPNIRGSTTSSRGSKPAQAKKKQTSSRKPVTSRKQPSSKPSSKPTGKGHSAKPKATKRTQRPIPEEDEDEPEQDFVKLMEELQVSD</sequence>